<reference evidence="2 3" key="1">
    <citation type="journal article" date="2014" name="World J. Microbiol. Biotechnol.">
        <title>Biodiversity and physiological characteristics of Antarctic and Arctic lichens-associated bacteria.</title>
        <authorList>
            <person name="Lee Y.M."/>
            <person name="Kim E.H."/>
            <person name="Lee H.K."/>
            <person name="Hong S.G."/>
        </authorList>
    </citation>
    <scope>NUCLEOTIDE SEQUENCE [LARGE SCALE GENOMIC DNA]</scope>
    <source>
        <strain evidence="2 3">PAMC 26569</strain>
    </source>
</reference>
<dbReference type="InterPro" id="IPR003812">
    <property type="entry name" value="Fido"/>
</dbReference>
<dbReference type="PROSITE" id="PS51459">
    <property type="entry name" value="FIDO"/>
    <property type="match status" value="1"/>
</dbReference>
<evidence type="ECO:0000313" key="3">
    <source>
        <dbReference type="Proteomes" id="UP000500767"/>
    </source>
</evidence>
<protein>
    <submittedName>
        <fullName evidence="2">Fic family protein</fullName>
    </submittedName>
</protein>
<dbReference type="KEGG" id="lck:HN018_01585"/>
<gene>
    <name evidence="2" type="ORF">HN018_01585</name>
</gene>
<dbReference type="EMBL" id="CP053708">
    <property type="protein sequence ID" value="QKE88913.1"/>
    <property type="molecule type" value="Genomic_DNA"/>
</dbReference>
<proteinExistence type="predicted"/>
<dbReference type="Gene3D" id="1.10.3290.10">
    <property type="entry name" value="Fido-like domain"/>
    <property type="match status" value="1"/>
</dbReference>
<dbReference type="RefSeq" id="WP_171836156.1">
    <property type="nucleotide sequence ID" value="NZ_CP053708.1"/>
</dbReference>
<name>A0A6M8H8N1_9PROT</name>
<dbReference type="AlphaFoldDB" id="A0A6M8H8N1"/>
<accession>A0A6M8H8N1</accession>
<dbReference type="Proteomes" id="UP000500767">
    <property type="component" value="Chromosome"/>
</dbReference>
<keyword evidence="3" id="KW-1185">Reference proteome</keyword>
<evidence type="ECO:0000259" key="1">
    <source>
        <dbReference type="PROSITE" id="PS51459"/>
    </source>
</evidence>
<organism evidence="2 3">
    <name type="scientific">Lichenicola cladoniae</name>
    <dbReference type="NCBI Taxonomy" id="1484109"/>
    <lineage>
        <taxon>Bacteria</taxon>
        <taxon>Pseudomonadati</taxon>
        <taxon>Pseudomonadota</taxon>
        <taxon>Alphaproteobacteria</taxon>
        <taxon>Acetobacterales</taxon>
        <taxon>Acetobacteraceae</taxon>
        <taxon>Lichenicola</taxon>
    </lineage>
</organism>
<feature type="domain" description="Fido" evidence="1">
    <location>
        <begin position="153"/>
        <end position="280"/>
    </location>
</feature>
<evidence type="ECO:0000313" key="2">
    <source>
        <dbReference type="EMBL" id="QKE88913.1"/>
    </source>
</evidence>
<dbReference type="SUPFAM" id="SSF140931">
    <property type="entry name" value="Fic-like"/>
    <property type="match status" value="1"/>
</dbReference>
<dbReference type="InterPro" id="IPR036597">
    <property type="entry name" value="Fido-like_dom_sf"/>
</dbReference>
<sequence>MAIVLNIHWLEATIVSIMDDPASLSRRFTEACDDTVPAGNLLESSTTVRLDLPHRLALSDALLPLEGTVDAFCRLQTRVRAASFGDRLIRAESRFDALALGTPASSADDLLRLLVLEASEEQPGPRAMRQAANAVEALEHGLLTVHENGASALTLGLLRDMHDRLCAGLDEPVALDETRQSTLVADPMLRDLERFLACSPALPLPVRVAIVVALVECAQPFGSGNRQLAWLLPPMMMAAEGRLPLFLGQTLAAVLADYETALDALRVRHDWEAWICFFLNRMTHAAEVAIDRLERLVSLQQARELELLPLRSDSTARRLAELVLGVPVLTVGTAQAMLGVSFQTANAAVATLQKLGIVTPYSSNRRNRVFIVEGTLAMLAGAGQA</sequence>